<evidence type="ECO:0000313" key="3">
    <source>
        <dbReference type="EMBL" id="TFD34219.1"/>
    </source>
</evidence>
<feature type="transmembrane region" description="Helical" evidence="2">
    <location>
        <begin position="53"/>
        <end position="73"/>
    </location>
</feature>
<protein>
    <submittedName>
        <fullName evidence="3">Uncharacterized protein</fullName>
    </submittedName>
</protein>
<feature type="region of interest" description="Disordered" evidence="1">
    <location>
        <begin position="148"/>
        <end position="184"/>
    </location>
</feature>
<keyword evidence="2" id="KW-0812">Transmembrane</keyword>
<keyword evidence="2" id="KW-1133">Transmembrane helix</keyword>
<reference evidence="3 4" key="1">
    <citation type="submission" date="2019-03" db="EMBL/GenBank/DDBJ databases">
        <title>Genomics of glacier-inhabiting Cryobacterium strains.</title>
        <authorList>
            <person name="Liu Q."/>
            <person name="Xin Y.-H."/>
        </authorList>
    </citation>
    <scope>NUCLEOTIDE SEQUENCE [LARGE SCALE GENOMIC DNA]</scope>
    <source>
        <strain evidence="3 4">TMT1-51</strain>
    </source>
</reference>
<dbReference type="EMBL" id="SOHA01000001">
    <property type="protein sequence ID" value="TFD34219.1"/>
    <property type="molecule type" value="Genomic_DNA"/>
</dbReference>
<keyword evidence="4" id="KW-1185">Reference proteome</keyword>
<feature type="compositionally biased region" description="Polar residues" evidence="1">
    <location>
        <begin position="166"/>
        <end position="184"/>
    </location>
</feature>
<comment type="caution">
    <text evidence="3">The sequence shown here is derived from an EMBL/GenBank/DDBJ whole genome shotgun (WGS) entry which is preliminary data.</text>
</comment>
<accession>A0A4Y8K045</accession>
<name>A0A4Y8K045_9MICO</name>
<feature type="transmembrane region" description="Helical" evidence="2">
    <location>
        <begin position="108"/>
        <end position="130"/>
    </location>
</feature>
<feature type="transmembrane region" description="Helical" evidence="2">
    <location>
        <begin position="85"/>
        <end position="102"/>
    </location>
</feature>
<dbReference type="Proteomes" id="UP000297472">
    <property type="component" value="Unassembled WGS sequence"/>
</dbReference>
<dbReference type="OrthoDB" id="5117285at2"/>
<proteinExistence type="predicted"/>
<evidence type="ECO:0000256" key="2">
    <source>
        <dbReference type="SAM" id="Phobius"/>
    </source>
</evidence>
<sequence>MRISGMLTELRTWPGRRRMIAAGVAVTVFAGLTVASGSAAVVAASPVFPGAWWAYLVTAVGAGLIGLVVASYFDAPIGGEATRCDVRWPVLGLIALFLTTELRESVPLISSGVRPVVAVAALALLLWALLERLGSEHRAVAGRSADSEDGEVCTTCKPLFPAPRRSQGTSESTQPATRRNSNPS</sequence>
<evidence type="ECO:0000313" key="4">
    <source>
        <dbReference type="Proteomes" id="UP000297472"/>
    </source>
</evidence>
<dbReference type="AlphaFoldDB" id="A0A4Y8K045"/>
<evidence type="ECO:0000256" key="1">
    <source>
        <dbReference type="SAM" id="MobiDB-lite"/>
    </source>
</evidence>
<dbReference type="RefSeq" id="WP_134422489.1">
    <property type="nucleotide sequence ID" value="NZ_SOHA01000001.1"/>
</dbReference>
<organism evidence="3 4">
    <name type="scientific">Cryobacterium cryoconiti</name>
    <dbReference type="NCBI Taxonomy" id="1259239"/>
    <lineage>
        <taxon>Bacteria</taxon>
        <taxon>Bacillati</taxon>
        <taxon>Actinomycetota</taxon>
        <taxon>Actinomycetes</taxon>
        <taxon>Micrococcales</taxon>
        <taxon>Microbacteriaceae</taxon>
        <taxon>Cryobacterium</taxon>
    </lineage>
</organism>
<gene>
    <name evidence="3" type="ORF">E3T49_00670</name>
</gene>
<keyword evidence="2" id="KW-0472">Membrane</keyword>